<comment type="caution">
    <text evidence="3">The sequence shown here is derived from an EMBL/GenBank/DDBJ whole genome shotgun (WGS) entry which is preliminary data.</text>
</comment>
<evidence type="ECO:0000313" key="3">
    <source>
        <dbReference type="EMBL" id="GAA4153601.1"/>
    </source>
</evidence>
<dbReference type="EMBL" id="BAABBV010000001">
    <property type="protein sequence ID" value="GAA4153601.1"/>
    <property type="molecule type" value="Genomic_DNA"/>
</dbReference>
<evidence type="ECO:0000256" key="1">
    <source>
        <dbReference type="ARBA" id="ARBA00022801"/>
    </source>
</evidence>
<dbReference type="Pfam" id="PF07859">
    <property type="entry name" value="Abhydrolase_3"/>
    <property type="match status" value="1"/>
</dbReference>
<name>A0ABP7ZCP4_9MICO</name>
<evidence type="ECO:0000259" key="2">
    <source>
        <dbReference type="Pfam" id="PF07859"/>
    </source>
</evidence>
<reference evidence="3" key="2">
    <citation type="submission" date="2023-12" db="EMBL/GenBank/DDBJ databases">
        <authorList>
            <person name="Sun Q."/>
            <person name="Inoue M."/>
        </authorList>
    </citation>
    <scope>NUCLEOTIDE SEQUENCE</scope>
    <source>
        <strain evidence="3">JCM 17590</strain>
    </source>
</reference>
<dbReference type="PANTHER" id="PTHR48081">
    <property type="entry name" value="AB HYDROLASE SUPERFAMILY PROTEIN C4A8.06C"/>
    <property type="match status" value="1"/>
</dbReference>
<organism evidence="3 4">
    <name type="scientific">Gryllotalpicola daejeonensis</name>
    <dbReference type="NCBI Taxonomy" id="993087"/>
    <lineage>
        <taxon>Bacteria</taxon>
        <taxon>Bacillati</taxon>
        <taxon>Actinomycetota</taxon>
        <taxon>Actinomycetes</taxon>
        <taxon>Micrococcales</taxon>
        <taxon>Microbacteriaceae</taxon>
        <taxon>Gryllotalpicola</taxon>
    </lineage>
</organism>
<dbReference type="InterPro" id="IPR029058">
    <property type="entry name" value="AB_hydrolase_fold"/>
</dbReference>
<dbReference type="Proteomes" id="UP001415169">
    <property type="component" value="Unassembled WGS sequence"/>
</dbReference>
<protein>
    <submittedName>
        <fullName evidence="3">Alpha/beta hydrolase</fullName>
    </submittedName>
</protein>
<gene>
    <name evidence="3" type="ORF">GCM10022286_00200</name>
</gene>
<keyword evidence="4" id="KW-1185">Reference proteome</keyword>
<sequence length="339" mass="35985">MPRINPLMDPFITAATAKLAKFNTPQPKDPVARRLRQQEQSRLSVAELGIPIVDVATEDHTVAVPGHPDARLRVYWPTSERADAGAGLPVFVYFFGGGWTIAGIDDIGWDATERRRAAAAGAIIIAGEYSLAPENQFPTQPDQCWAIFEWAVQHATELGGDPAKLAIGGASSGGNLAAAVTLMNRERNNHPIRLQVLEAPSVDLTMKHADTKGLKTGVPDAILRRLGGMLIDQYLGKGNKAARKDPLASPLRAASHVGLPEALIMTAELDPLRGDGEAYYRALTKAGVPATCIRYIGQTHTSGGLVGHVPAADHIDATVVGAIRALATAPVTYPVLADV</sequence>
<evidence type="ECO:0000313" key="4">
    <source>
        <dbReference type="Proteomes" id="UP001415169"/>
    </source>
</evidence>
<dbReference type="InterPro" id="IPR050300">
    <property type="entry name" value="GDXG_lipolytic_enzyme"/>
</dbReference>
<feature type="domain" description="Alpha/beta hydrolase fold-3" evidence="2">
    <location>
        <begin position="91"/>
        <end position="300"/>
    </location>
</feature>
<keyword evidence="1 3" id="KW-0378">Hydrolase</keyword>
<dbReference type="SUPFAM" id="SSF53474">
    <property type="entry name" value="alpha/beta-Hydrolases"/>
    <property type="match status" value="1"/>
</dbReference>
<accession>A0ABP7ZCP4</accession>
<dbReference type="GO" id="GO:0016787">
    <property type="term" value="F:hydrolase activity"/>
    <property type="evidence" value="ECO:0007669"/>
    <property type="project" value="UniProtKB-KW"/>
</dbReference>
<dbReference type="RefSeq" id="WP_344789705.1">
    <property type="nucleotide sequence ID" value="NZ_BAABBV010000001.1"/>
</dbReference>
<dbReference type="Gene3D" id="3.40.50.1820">
    <property type="entry name" value="alpha/beta hydrolase"/>
    <property type="match status" value="1"/>
</dbReference>
<dbReference type="InterPro" id="IPR013094">
    <property type="entry name" value="AB_hydrolase_3"/>
</dbReference>
<proteinExistence type="predicted"/>
<reference evidence="3" key="1">
    <citation type="journal article" date="2014" name="Int. J. Syst. Evol. Microbiol.">
        <title>Complete genome of a new Firmicutes species belonging to the dominant human colonic microbiota ('Ruminococcus bicirculans') reveals two chromosomes and a selective capacity to utilize plant glucans.</title>
        <authorList>
            <consortium name="NISC Comparative Sequencing Program"/>
            <person name="Wegmann U."/>
            <person name="Louis P."/>
            <person name="Goesmann A."/>
            <person name="Henrissat B."/>
            <person name="Duncan S.H."/>
            <person name="Flint H.J."/>
        </authorList>
    </citation>
    <scope>NUCLEOTIDE SEQUENCE</scope>
    <source>
        <strain evidence="3">JCM 17590</strain>
    </source>
</reference>
<dbReference type="PANTHER" id="PTHR48081:SF8">
    <property type="entry name" value="ALPHA_BETA HYDROLASE FOLD-3 DOMAIN-CONTAINING PROTEIN-RELATED"/>
    <property type="match status" value="1"/>
</dbReference>